<evidence type="ECO:0000313" key="2">
    <source>
        <dbReference type="EMBL" id="KAK7242288.1"/>
    </source>
</evidence>
<reference evidence="2 3" key="1">
    <citation type="submission" date="2024-03" db="EMBL/GenBank/DDBJ databases">
        <title>Aureococcus anophagefferens CCMP1851 and Kratosvirus quantuckense: Draft genome of a second virus-susceptible host strain in the model system.</title>
        <authorList>
            <person name="Chase E."/>
            <person name="Truchon A.R."/>
            <person name="Schepens W."/>
            <person name="Wilhelm S.W."/>
        </authorList>
    </citation>
    <scope>NUCLEOTIDE SEQUENCE [LARGE SCALE GENOMIC DNA]</scope>
    <source>
        <strain evidence="2 3">CCMP1851</strain>
    </source>
</reference>
<comment type="caution">
    <text evidence="2">The sequence shown here is derived from an EMBL/GenBank/DDBJ whole genome shotgun (WGS) entry which is preliminary data.</text>
</comment>
<evidence type="ECO:0000256" key="1">
    <source>
        <dbReference type="SAM" id="MobiDB-lite"/>
    </source>
</evidence>
<feature type="region of interest" description="Disordered" evidence="1">
    <location>
        <begin position="60"/>
        <end position="87"/>
    </location>
</feature>
<feature type="region of interest" description="Disordered" evidence="1">
    <location>
        <begin position="106"/>
        <end position="169"/>
    </location>
</feature>
<name>A0ABR1G151_AURAN</name>
<feature type="compositionally biased region" description="Low complexity" evidence="1">
    <location>
        <begin position="60"/>
        <end position="78"/>
    </location>
</feature>
<sequence>MFADSSDESEGDDAPAAAPAAPAEDNEKKRPLEEEEAAAGAALPSALDALGASAPPEFLTATANVEAPPEVAPSAPATQRVGVDADAKLEADRREHLCEHALHEKLKADTQRRLKKRRKEEREERKAQPAYERQSMHGQKIAISVGPCSLPENMRTTYSSIPRADTKWK</sequence>
<gene>
    <name evidence="2" type="ORF">SO694_000134119</name>
</gene>
<proteinExistence type="predicted"/>
<feature type="compositionally biased region" description="Acidic residues" evidence="1">
    <location>
        <begin position="1"/>
        <end position="13"/>
    </location>
</feature>
<accession>A0ABR1G151</accession>
<feature type="region of interest" description="Disordered" evidence="1">
    <location>
        <begin position="1"/>
        <end position="44"/>
    </location>
</feature>
<dbReference type="Proteomes" id="UP001363151">
    <property type="component" value="Unassembled WGS sequence"/>
</dbReference>
<organism evidence="2 3">
    <name type="scientific">Aureococcus anophagefferens</name>
    <name type="common">Harmful bloom alga</name>
    <dbReference type="NCBI Taxonomy" id="44056"/>
    <lineage>
        <taxon>Eukaryota</taxon>
        <taxon>Sar</taxon>
        <taxon>Stramenopiles</taxon>
        <taxon>Ochrophyta</taxon>
        <taxon>Pelagophyceae</taxon>
        <taxon>Pelagomonadales</taxon>
        <taxon>Pelagomonadaceae</taxon>
        <taxon>Aureococcus</taxon>
    </lineage>
</organism>
<feature type="compositionally biased region" description="Low complexity" evidence="1">
    <location>
        <begin position="14"/>
        <end position="23"/>
    </location>
</feature>
<protein>
    <submittedName>
        <fullName evidence="2">Uncharacterized protein</fullName>
    </submittedName>
</protein>
<evidence type="ECO:0000313" key="3">
    <source>
        <dbReference type="Proteomes" id="UP001363151"/>
    </source>
</evidence>
<dbReference type="EMBL" id="JBBJCI010000146">
    <property type="protein sequence ID" value="KAK7242288.1"/>
    <property type="molecule type" value="Genomic_DNA"/>
</dbReference>
<keyword evidence="3" id="KW-1185">Reference proteome</keyword>